<keyword evidence="2" id="KW-0732">Signal</keyword>
<accession>V2UVL1</accession>
<protein>
    <recommendedName>
        <fullName evidence="5">Integral membrane protein</fullName>
    </recommendedName>
</protein>
<reference evidence="3 4" key="1">
    <citation type="submission" date="2013-10" db="EMBL/GenBank/DDBJ databases">
        <title>The Genome Sequence of Acinetobacter brisouii CIP 110357.</title>
        <authorList>
            <consortium name="The Broad Institute Genomics Platform"/>
            <consortium name="The Broad Institute Genome Sequencing Center for Infectious Disease"/>
            <person name="Cerqueira G."/>
            <person name="Feldgarden M."/>
            <person name="Courvalin P."/>
            <person name="Grillot-Courvalin C."/>
            <person name="Clermont D."/>
            <person name="Rocha E."/>
            <person name="Yoon E.-J."/>
            <person name="Nemec A."/>
            <person name="Young S.K."/>
            <person name="Zeng Q."/>
            <person name="Gargeya S."/>
            <person name="Fitzgerald M."/>
            <person name="Abouelleil A."/>
            <person name="Alvarado L."/>
            <person name="Berlin A.M."/>
            <person name="Chapman S.B."/>
            <person name="Gainer-Dewar J."/>
            <person name="Goldberg J."/>
            <person name="Gnerre S."/>
            <person name="Griggs A."/>
            <person name="Gujja S."/>
            <person name="Hansen M."/>
            <person name="Howarth C."/>
            <person name="Imamovic A."/>
            <person name="Ireland A."/>
            <person name="Larimer J."/>
            <person name="McCowan C."/>
            <person name="Murphy C."/>
            <person name="Pearson M."/>
            <person name="Poon T.W."/>
            <person name="Priest M."/>
            <person name="Roberts A."/>
            <person name="Saif S."/>
            <person name="Shea T."/>
            <person name="Sykes S."/>
            <person name="Wortman J."/>
            <person name="Nusbaum C."/>
            <person name="Birren B."/>
        </authorList>
    </citation>
    <scope>NUCLEOTIDE SEQUENCE [LARGE SCALE GENOMIC DNA]</scope>
    <source>
        <strain evidence="3 4">CIP 110357</strain>
    </source>
</reference>
<dbReference type="OrthoDB" id="6687316at2"/>
<evidence type="ECO:0000313" key="3">
    <source>
        <dbReference type="EMBL" id="ESK52666.1"/>
    </source>
</evidence>
<dbReference type="Pfam" id="PF11776">
    <property type="entry name" value="RcnB"/>
    <property type="match status" value="1"/>
</dbReference>
<dbReference type="InterPro" id="IPR024572">
    <property type="entry name" value="RcnB"/>
</dbReference>
<keyword evidence="1" id="KW-0472">Membrane</keyword>
<evidence type="ECO:0000256" key="1">
    <source>
        <dbReference type="SAM" id="Phobius"/>
    </source>
</evidence>
<evidence type="ECO:0000256" key="2">
    <source>
        <dbReference type="SAM" id="SignalP"/>
    </source>
</evidence>
<feature type="signal peptide" evidence="2">
    <location>
        <begin position="1"/>
        <end position="23"/>
    </location>
</feature>
<dbReference type="HOGENOM" id="CLU_102089_0_1_6"/>
<evidence type="ECO:0000313" key="4">
    <source>
        <dbReference type="Proteomes" id="UP000018418"/>
    </source>
</evidence>
<gene>
    <name evidence="3" type="ORF">P255_00826</name>
</gene>
<dbReference type="EMBL" id="AYEU01000003">
    <property type="protein sequence ID" value="ESK52666.1"/>
    <property type="molecule type" value="Genomic_DNA"/>
</dbReference>
<dbReference type="AlphaFoldDB" id="V2UVL1"/>
<organism evidence="3 4">
    <name type="scientific">Acinetobacter brisouii CIP 110357</name>
    <dbReference type="NCBI Taxonomy" id="1341683"/>
    <lineage>
        <taxon>Bacteria</taxon>
        <taxon>Pseudomonadati</taxon>
        <taxon>Pseudomonadota</taxon>
        <taxon>Gammaproteobacteria</taxon>
        <taxon>Moraxellales</taxon>
        <taxon>Moraxellaceae</taxon>
        <taxon>Acinetobacter</taxon>
    </lineage>
</organism>
<keyword evidence="1" id="KW-0812">Transmembrane</keyword>
<proteinExistence type="predicted"/>
<dbReference type="Proteomes" id="UP000018418">
    <property type="component" value="Unassembled WGS sequence"/>
</dbReference>
<comment type="caution">
    <text evidence="3">The sequence shown here is derived from an EMBL/GenBank/DDBJ whole genome shotgun (WGS) entry which is preliminary data.</text>
</comment>
<evidence type="ECO:0008006" key="5">
    <source>
        <dbReference type="Google" id="ProtNLM"/>
    </source>
</evidence>
<keyword evidence="4" id="KW-1185">Reference proteome</keyword>
<dbReference type="PATRIC" id="fig|1341683.3.peg.819"/>
<sequence length="123" mass="14662">MLKKIITTMLVVSTVATSSLAMAEPWHDRDGDRHGYDHRGDYRDHRDYRDGRGWEHRHEDWDDHRGHWSRGDRLPPRYRGDYVDWREHHLPYPPRGHRWVRVNGDYLLIAIATGIITGTILSR</sequence>
<dbReference type="STRING" id="396323.VH98_07875"/>
<feature type="transmembrane region" description="Helical" evidence="1">
    <location>
        <begin position="106"/>
        <end position="122"/>
    </location>
</feature>
<dbReference type="RefSeq" id="WP_004903818.1">
    <property type="nucleotide sequence ID" value="NZ_BBTI01000001.1"/>
</dbReference>
<dbReference type="Gene3D" id="3.10.450.160">
    <property type="entry name" value="inner membrane protein cigr"/>
    <property type="match status" value="1"/>
</dbReference>
<feature type="chain" id="PRO_5004709965" description="Integral membrane protein" evidence="2">
    <location>
        <begin position="24"/>
        <end position="123"/>
    </location>
</feature>
<keyword evidence="1" id="KW-1133">Transmembrane helix</keyword>
<name>V2UVL1_9GAMM</name>